<name>A0A816LRG8_BRANA</name>
<evidence type="ECO:0000313" key="1">
    <source>
        <dbReference type="EMBL" id="CAF1955675.1"/>
    </source>
</evidence>
<protein>
    <submittedName>
        <fullName evidence="1">(rape) hypothetical protein</fullName>
    </submittedName>
</protein>
<sequence length="66" mass="7593">MDQEETEALQNRMKLYVPFLRVLIVEFVALEHLRIADRCLIISTAVRPRVCGACSVMTLSFPLFHT</sequence>
<gene>
    <name evidence="1" type="ORF">DARMORV10_C07P07730.1</name>
</gene>
<dbReference type="EMBL" id="HG994371">
    <property type="protein sequence ID" value="CAF1955675.1"/>
    <property type="molecule type" value="Genomic_DNA"/>
</dbReference>
<proteinExistence type="predicted"/>
<reference evidence="1" key="1">
    <citation type="submission" date="2021-01" db="EMBL/GenBank/DDBJ databases">
        <authorList>
            <consortium name="Genoscope - CEA"/>
            <person name="William W."/>
        </authorList>
    </citation>
    <scope>NUCLEOTIDE SEQUENCE</scope>
</reference>
<dbReference type="Proteomes" id="UP001295469">
    <property type="component" value="Chromosome C07"/>
</dbReference>
<accession>A0A816LRG8</accession>
<organism evidence="1">
    <name type="scientific">Brassica napus</name>
    <name type="common">Rape</name>
    <dbReference type="NCBI Taxonomy" id="3708"/>
    <lineage>
        <taxon>Eukaryota</taxon>
        <taxon>Viridiplantae</taxon>
        <taxon>Streptophyta</taxon>
        <taxon>Embryophyta</taxon>
        <taxon>Tracheophyta</taxon>
        <taxon>Spermatophyta</taxon>
        <taxon>Magnoliopsida</taxon>
        <taxon>eudicotyledons</taxon>
        <taxon>Gunneridae</taxon>
        <taxon>Pentapetalae</taxon>
        <taxon>rosids</taxon>
        <taxon>malvids</taxon>
        <taxon>Brassicales</taxon>
        <taxon>Brassicaceae</taxon>
        <taxon>Brassiceae</taxon>
        <taxon>Brassica</taxon>
    </lineage>
</organism>
<dbReference type="AlphaFoldDB" id="A0A816LRG8"/>